<keyword evidence="2" id="KW-1185">Reference proteome</keyword>
<name>A0ABW2Z428_9FLAO</name>
<evidence type="ECO:0000313" key="2">
    <source>
        <dbReference type="Proteomes" id="UP001597032"/>
    </source>
</evidence>
<organism evidence="1 2">
    <name type="scientific">Lutibacter aestuarii</name>
    <dbReference type="NCBI Taxonomy" id="861111"/>
    <lineage>
        <taxon>Bacteria</taxon>
        <taxon>Pseudomonadati</taxon>
        <taxon>Bacteroidota</taxon>
        <taxon>Flavobacteriia</taxon>
        <taxon>Flavobacteriales</taxon>
        <taxon>Flavobacteriaceae</taxon>
        <taxon>Lutibacter</taxon>
    </lineage>
</organism>
<reference evidence="2" key="1">
    <citation type="journal article" date="2019" name="Int. J. Syst. Evol. Microbiol.">
        <title>The Global Catalogue of Microorganisms (GCM) 10K type strain sequencing project: providing services to taxonomists for standard genome sequencing and annotation.</title>
        <authorList>
            <consortium name="The Broad Institute Genomics Platform"/>
            <consortium name="The Broad Institute Genome Sequencing Center for Infectious Disease"/>
            <person name="Wu L."/>
            <person name="Ma J."/>
        </authorList>
    </citation>
    <scope>NUCLEOTIDE SEQUENCE [LARGE SCALE GENOMIC DNA]</scope>
    <source>
        <strain evidence="2">CCUG 60022</strain>
    </source>
</reference>
<proteinExistence type="predicted"/>
<gene>
    <name evidence="1" type="ORF">ACFQZW_05690</name>
</gene>
<dbReference type="EMBL" id="JBHTIC010000006">
    <property type="protein sequence ID" value="MFD0761567.1"/>
    <property type="molecule type" value="Genomic_DNA"/>
</dbReference>
<evidence type="ECO:0000313" key="1">
    <source>
        <dbReference type="EMBL" id="MFD0761567.1"/>
    </source>
</evidence>
<evidence type="ECO:0008006" key="3">
    <source>
        <dbReference type="Google" id="ProtNLM"/>
    </source>
</evidence>
<dbReference type="RefSeq" id="WP_298262767.1">
    <property type="nucleotide sequence ID" value="NZ_JBHTIC010000006.1"/>
</dbReference>
<sequence>MVLVFKTNIFHQLEIHVRDLLSTFRNISRIDFDFEDRDKVLRVEASKDISSEIVFLLNSKGFYCKELE</sequence>
<protein>
    <recommendedName>
        <fullName evidence="3">HMA domain-containing protein</fullName>
    </recommendedName>
</protein>
<comment type="caution">
    <text evidence="1">The sequence shown here is derived from an EMBL/GenBank/DDBJ whole genome shotgun (WGS) entry which is preliminary data.</text>
</comment>
<dbReference type="Proteomes" id="UP001597032">
    <property type="component" value="Unassembled WGS sequence"/>
</dbReference>
<accession>A0ABW2Z428</accession>